<feature type="region of interest" description="Disordered" evidence="1">
    <location>
        <begin position="77"/>
        <end position="184"/>
    </location>
</feature>
<dbReference type="Gene3D" id="1.10.10.1450">
    <property type="match status" value="1"/>
</dbReference>
<evidence type="ECO:0000313" key="3">
    <source>
        <dbReference type="Proteomes" id="UP001497623"/>
    </source>
</evidence>
<dbReference type="AlphaFoldDB" id="A0AAV2SX12"/>
<organism evidence="2 3">
    <name type="scientific">Meganyctiphanes norvegica</name>
    <name type="common">Northern krill</name>
    <name type="synonym">Thysanopoda norvegica</name>
    <dbReference type="NCBI Taxonomy" id="48144"/>
    <lineage>
        <taxon>Eukaryota</taxon>
        <taxon>Metazoa</taxon>
        <taxon>Ecdysozoa</taxon>
        <taxon>Arthropoda</taxon>
        <taxon>Crustacea</taxon>
        <taxon>Multicrustacea</taxon>
        <taxon>Malacostraca</taxon>
        <taxon>Eumalacostraca</taxon>
        <taxon>Eucarida</taxon>
        <taxon>Euphausiacea</taxon>
        <taxon>Euphausiidae</taxon>
        <taxon>Meganyctiphanes</taxon>
    </lineage>
</organism>
<proteinExistence type="predicted"/>
<evidence type="ECO:0000256" key="1">
    <source>
        <dbReference type="SAM" id="MobiDB-lite"/>
    </source>
</evidence>
<feature type="compositionally biased region" description="Basic and acidic residues" evidence="1">
    <location>
        <begin position="123"/>
        <end position="133"/>
    </location>
</feature>
<name>A0AAV2SX12_MEGNR</name>
<sequence>MQRGVKLEQRSAIQFCARLGRTASETQQLLNSAYQQDAPRKAATRTYQRRFQTLGLHGNKYSKSNWNKWTQQGVDIHISDGSESDDSDQIQENKLITTPAENHEGKNIEDADTIHTDNTNSAKNDDAKDKEGDSITQSETNVSTQKRQQKIKNTSEKKKLKKEKKLITCPNRFHQPGCKSYVSN</sequence>
<dbReference type="EMBL" id="CAXKWB010152363">
    <property type="protein sequence ID" value="CAL4248411.1"/>
    <property type="molecule type" value="Genomic_DNA"/>
</dbReference>
<evidence type="ECO:0000313" key="2">
    <source>
        <dbReference type="EMBL" id="CAL4248411.1"/>
    </source>
</evidence>
<keyword evidence="3" id="KW-1185">Reference proteome</keyword>
<gene>
    <name evidence="2" type="ORF">MNOR_LOCUS41429</name>
</gene>
<feature type="compositionally biased region" description="Polar residues" evidence="1">
    <location>
        <begin position="90"/>
        <end position="100"/>
    </location>
</feature>
<feature type="compositionally biased region" description="Basic and acidic residues" evidence="1">
    <location>
        <begin position="101"/>
        <end position="115"/>
    </location>
</feature>
<comment type="caution">
    <text evidence="2">The sequence shown here is derived from an EMBL/GenBank/DDBJ whole genome shotgun (WGS) entry which is preliminary data.</text>
</comment>
<accession>A0AAV2SX12</accession>
<dbReference type="Proteomes" id="UP001497623">
    <property type="component" value="Unassembled WGS sequence"/>
</dbReference>
<feature type="compositionally biased region" description="Polar residues" evidence="1">
    <location>
        <begin position="134"/>
        <end position="146"/>
    </location>
</feature>
<protein>
    <submittedName>
        <fullName evidence="2">Uncharacterized protein</fullName>
    </submittedName>
</protein>
<reference evidence="2 3" key="1">
    <citation type="submission" date="2024-05" db="EMBL/GenBank/DDBJ databases">
        <authorList>
            <person name="Wallberg A."/>
        </authorList>
    </citation>
    <scope>NUCLEOTIDE SEQUENCE [LARGE SCALE GENOMIC DNA]</scope>
</reference>